<proteinExistence type="predicted"/>
<organism evidence="1 2">
    <name type="scientific">Eumeta variegata</name>
    <name type="common">Bagworm moth</name>
    <name type="synonym">Eumeta japonica</name>
    <dbReference type="NCBI Taxonomy" id="151549"/>
    <lineage>
        <taxon>Eukaryota</taxon>
        <taxon>Metazoa</taxon>
        <taxon>Ecdysozoa</taxon>
        <taxon>Arthropoda</taxon>
        <taxon>Hexapoda</taxon>
        <taxon>Insecta</taxon>
        <taxon>Pterygota</taxon>
        <taxon>Neoptera</taxon>
        <taxon>Endopterygota</taxon>
        <taxon>Lepidoptera</taxon>
        <taxon>Glossata</taxon>
        <taxon>Ditrysia</taxon>
        <taxon>Tineoidea</taxon>
        <taxon>Psychidae</taxon>
        <taxon>Oiketicinae</taxon>
        <taxon>Eumeta</taxon>
    </lineage>
</organism>
<protein>
    <submittedName>
        <fullName evidence="1">Uncharacterized protein</fullName>
    </submittedName>
</protein>
<dbReference type="EMBL" id="BGZK01000548">
    <property type="protein sequence ID" value="GBP49602.1"/>
    <property type="molecule type" value="Genomic_DNA"/>
</dbReference>
<dbReference type="Proteomes" id="UP000299102">
    <property type="component" value="Unassembled WGS sequence"/>
</dbReference>
<comment type="caution">
    <text evidence="1">The sequence shown here is derived from an EMBL/GenBank/DDBJ whole genome shotgun (WGS) entry which is preliminary data.</text>
</comment>
<keyword evidence="2" id="KW-1185">Reference proteome</keyword>
<name>A0A4C1WGH9_EUMVA</name>
<reference evidence="1 2" key="1">
    <citation type="journal article" date="2019" name="Commun. Biol.">
        <title>The bagworm genome reveals a unique fibroin gene that provides high tensile strength.</title>
        <authorList>
            <person name="Kono N."/>
            <person name="Nakamura H."/>
            <person name="Ohtoshi R."/>
            <person name="Tomita M."/>
            <person name="Numata K."/>
            <person name="Arakawa K."/>
        </authorList>
    </citation>
    <scope>NUCLEOTIDE SEQUENCE [LARGE SCALE GENOMIC DNA]</scope>
</reference>
<gene>
    <name evidence="1" type="ORF">EVAR_97899_1</name>
</gene>
<sequence>MRMRVYVYAQHIPGQARVGKLQCHIFALNRKAFASAYPARSGQAPISMIGPERVGGAVHKDHSTIEAHPIIFFLFQIERLGSKKLRAGRLLTTVIISIR</sequence>
<dbReference type="AlphaFoldDB" id="A0A4C1WGH9"/>
<evidence type="ECO:0000313" key="1">
    <source>
        <dbReference type="EMBL" id="GBP49602.1"/>
    </source>
</evidence>
<accession>A0A4C1WGH9</accession>
<evidence type="ECO:0000313" key="2">
    <source>
        <dbReference type="Proteomes" id="UP000299102"/>
    </source>
</evidence>